<dbReference type="InterPro" id="IPR017968">
    <property type="entry name" value="Acylphosphatase_CS"/>
</dbReference>
<dbReference type="Pfam" id="PF07503">
    <property type="entry name" value="zf-HYPF"/>
    <property type="match status" value="2"/>
</dbReference>
<dbReference type="Gene3D" id="3.30.110.120">
    <property type="match status" value="1"/>
</dbReference>
<accession>A0ABM7XBB3</accession>
<comment type="catalytic activity">
    <reaction evidence="7">
        <text>C-terminal L-cysteinyl-[HypE protein] + carbamoyl phosphate + ATP + H2O = C-terminal S-carboxamide-L-cysteinyl-[HypE protein] + AMP + phosphate + diphosphate + H(+)</text>
        <dbReference type="Rhea" id="RHEA:55636"/>
        <dbReference type="Rhea" id="RHEA-COMP:14247"/>
        <dbReference type="Rhea" id="RHEA-COMP:14392"/>
        <dbReference type="ChEBI" id="CHEBI:15377"/>
        <dbReference type="ChEBI" id="CHEBI:15378"/>
        <dbReference type="ChEBI" id="CHEBI:30616"/>
        <dbReference type="ChEBI" id="CHEBI:33019"/>
        <dbReference type="ChEBI" id="CHEBI:43474"/>
        <dbReference type="ChEBI" id="CHEBI:58228"/>
        <dbReference type="ChEBI" id="CHEBI:76913"/>
        <dbReference type="ChEBI" id="CHEBI:139126"/>
        <dbReference type="ChEBI" id="CHEBI:456215"/>
    </reaction>
</comment>
<proteinExistence type="inferred from homology"/>
<gene>
    <name evidence="12" type="primary">hypF</name>
    <name evidence="12" type="ORF">AMPC_22770</name>
</gene>
<feature type="domain" description="YrdC-like" evidence="11">
    <location>
        <begin position="198"/>
        <end position="383"/>
    </location>
</feature>
<comment type="similarity">
    <text evidence="2 8">Belongs to the carbamoyltransferase HypF family.</text>
</comment>
<dbReference type="Pfam" id="PF17788">
    <property type="entry name" value="HypF_C"/>
    <property type="match status" value="1"/>
</dbReference>
<evidence type="ECO:0000256" key="9">
    <source>
        <dbReference type="PROSITE-ProRule" id="PRU00520"/>
    </source>
</evidence>
<dbReference type="RefSeq" id="WP_248340872.1">
    <property type="nucleotide sequence ID" value="NZ_AP025592.1"/>
</dbReference>
<evidence type="ECO:0000256" key="8">
    <source>
        <dbReference type="PIRNR" id="PIRNR006256"/>
    </source>
</evidence>
<dbReference type="InterPro" id="IPR051060">
    <property type="entry name" value="Carbamoyltrans_HypF-like"/>
</dbReference>
<dbReference type="InterPro" id="IPR017945">
    <property type="entry name" value="DHBP_synth_RibB-like_a/b_dom"/>
</dbReference>
<keyword evidence="9" id="KW-0378">Hydrolase</keyword>
<evidence type="ECO:0000256" key="6">
    <source>
        <dbReference type="ARBA" id="ARBA00022833"/>
    </source>
</evidence>
<feature type="active site" evidence="9">
    <location>
        <position position="31"/>
    </location>
</feature>
<evidence type="ECO:0000256" key="7">
    <source>
        <dbReference type="ARBA" id="ARBA00048220"/>
    </source>
</evidence>
<evidence type="ECO:0000256" key="3">
    <source>
        <dbReference type="ARBA" id="ARBA00022598"/>
    </source>
</evidence>
<keyword evidence="5" id="KW-0863">Zinc-finger</keyword>
<evidence type="ECO:0000256" key="4">
    <source>
        <dbReference type="ARBA" id="ARBA00022723"/>
    </source>
</evidence>
<organism evidence="12 13">
    <name type="scientific">Anaeromyxobacter paludicola</name>
    <dbReference type="NCBI Taxonomy" id="2918171"/>
    <lineage>
        <taxon>Bacteria</taxon>
        <taxon>Pseudomonadati</taxon>
        <taxon>Myxococcota</taxon>
        <taxon>Myxococcia</taxon>
        <taxon>Myxococcales</taxon>
        <taxon>Cystobacterineae</taxon>
        <taxon>Anaeromyxobacteraceae</taxon>
        <taxon>Anaeromyxobacter</taxon>
    </lineage>
</organism>
<dbReference type="PANTHER" id="PTHR42959:SF1">
    <property type="entry name" value="CARBAMOYLTRANSFERASE HYPF"/>
    <property type="match status" value="1"/>
</dbReference>
<reference evidence="13" key="1">
    <citation type="journal article" date="2022" name="Int. J. Syst. Evol. Microbiol.">
        <title>Anaeromyxobacter oryzae sp. nov., Anaeromyxobacter diazotrophicus sp. nov. and Anaeromyxobacter paludicola sp. nov., isolated from paddy soils.</title>
        <authorList>
            <person name="Itoh H."/>
            <person name="Xu Z."/>
            <person name="Mise K."/>
            <person name="Masuda Y."/>
            <person name="Ushijima N."/>
            <person name="Hayakawa C."/>
            <person name="Shiratori Y."/>
            <person name="Senoo K."/>
        </authorList>
    </citation>
    <scope>NUCLEOTIDE SEQUENCE [LARGE SCALE GENOMIC DNA]</scope>
    <source>
        <strain evidence="13">Red630</strain>
    </source>
</reference>
<dbReference type="Proteomes" id="UP001162734">
    <property type="component" value="Chromosome"/>
</dbReference>
<protein>
    <recommendedName>
        <fullName evidence="8">Carbamoyltransferase</fullName>
        <ecNumber evidence="8">6.2.-.-</ecNumber>
    </recommendedName>
</protein>
<dbReference type="PANTHER" id="PTHR42959">
    <property type="entry name" value="CARBAMOYLTRANSFERASE"/>
    <property type="match status" value="1"/>
</dbReference>
<dbReference type="SUPFAM" id="SSF55821">
    <property type="entry name" value="YrdC/RibB"/>
    <property type="match status" value="1"/>
</dbReference>
<dbReference type="PIRSF" id="PIRSF006256">
    <property type="entry name" value="CMPcnvr_hdrg_mat"/>
    <property type="match status" value="1"/>
</dbReference>
<evidence type="ECO:0000256" key="5">
    <source>
        <dbReference type="ARBA" id="ARBA00022771"/>
    </source>
</evidence>
<keyword evidence="4" id="KW-0479">Metal-binding</keyword>
<dbReference type="NCBIfam" id="TIGR00143">
    <property type="entry name" value="hypF"/>
    <property type="match status" value="1"/>
</dbReference>
<dbReference type="EC" id="6.2.-.-" evidence="8"/>
<evidence type="ECO:0000259" key="10">
    <source>
        <dbReference type="PROSITE" id="PS51160"/>
    </source>
</evidence>
<dbReference type="PROSITE" id="PS51160">
    <property type="entry name" value="ACYLPHOSPHATASE_3"/>
    <property type="match status" value="1"/>
</dbReference>
<dbReference type="InterPro" id="IPR006070">
    <property type="entry name" value="Sua5-like_dom"/>
</dbReference>
<sequence length="769" mass="81718">MAIRGTVQGVGMRPFVFRVAGACRIRGRVRNDARGVTIEAFGAPADLDAFLARLEADKPPAARFDAVEVAPIPAEPAPDFRIVESEGTGASAELRVSIPADLATCPDCLRELADPANKRHRYPFTNCTNCGPRFTIARGVPYDRPLTTMAAFPLCPDCRREYETPTDRRFHAEPNACPVCGPHLTLLAPGGAPLADRDAALRQAGRALADGKILAVKGLGGFHLACDATSAEAVATLRARKHREEKPLAVMVPDLDAAEALAHLTDADRELLASVERPIVLARRREPSPLAAGIAPATPLVGLLLPYAPLHHLLLAEAGRPLVMTSANLSEEPIAYRNAEALERLGGICDLFLVHDREIETRCDDSVARVVAGRPLVMRRSRGYVPRAVPAPARFERPVLACGAHLKNTFCIGLGDAAWLGPHIGDLENLETTESFESAVARLERFLETRPALLAHDLHPQYLSTAYALRRAAELGIPAVGVQHHHAHVAAGMAEHGLEGPVLGLAWDGTGFGPDGSSWGGELLLAGYAGYERLATLRPLPLAGADTAVRQPWRVALAALDDAFDGAPPLEALPLFRGLPPAEVELVRRMIRGGFNSPLAHGAGRWFDAAGALVLGRARARHEGQVAMALEGAADPAERGAYPFRIDDGRAPWELDLRPAVRALVEDLLAGAPAPAVAARFHETLAAAAAALVRRAARERGGLPVVASGGCFQNARLAERLLGNLAPDFRVYLHGHIPPGDGGIALGQAVVAQAVSTQDPGQRPGGRRS</sequence>
<keyword evidence="13" id="KW-1185">Reference proteome</keyword>
<dbReference type="Pfam" id="PF00708">
    <property type="entry name" value="Acylphosphatase"/>
    <property type="match status" value="1"/>
</dbReference>
<dbReference type="InterPro" id="IPR055128">
    <property type="entry name" value="HypF_C_2"/>
</dbReference>
<keyword evidence="6" id="KW-0862">Zinc</keyword>
<dbReference type="InterPro" id="IPR011125">
    <property type="entry name" value="Znf_HypF"/>
</dbReference>
<dbReference type="Pfam" id="PF22521">
    <property type="entry name" value="HypF_C_2"/>
    <property type="match status" value="1"/>
</dbReference>
<evidence type="ECO:0000256" key="2">
    <source>
        <dbReference type="ARBA" id="ARBA00008097"/>
    </source>
</evidence>
<dbReference type="InterPro" id="IPR041440">
    <property type="entry name" value="HypF_C"/>
</dbReference>
<feature type="domain" description="Acylphosphatase-like" evidence="10">
    <location>
        <begin position="1"/>
        <end position="84"/>
    </location>
</feature>
<evidence type="ECO:0000256" key="1">
    <source>
        <dbReference type="ARBA" id="ARBA00004711"/>
    </source>
</evidence>
<dbReference type="PROSITE" id="PS00150">
    <property type="entry name" value="ACYLPHOSPHATASE_1"/>
    <property type="match status" value="1"/>
</dbReference>
<comment type="pathway">
    <text evidence="1">Protein modification; [NiFe] hydrogenase maturation.</text>
</comment>
<dbReference type="SUPFAM" id="SSF54975">
    <property type="entry name" value="Acylphosphatase/BLUF domain-like"/>
    <property type="match status" value="1"/>
</dbReference>
<dbReference type="EMBL" id="AP025592">
    <property type="protein sequence ID" value="BDG09164.1"/>
    <property type="molecule type" value="Genomic_DNA"/>
</dbReference>
<evidence type="ECO:0000259" key="11">
    <source>
        <dbReference type="PROSITE" id="PS51163"/>
    </source>
</evidence>
<dbReference type="InterPro" id="IPR036046">
    <property type="entry name" value="Acylphosphatase-like_dom_sf"/>
</dbReference>
<dbReference type="Gene3D" id="3.30.420.40">
    <property type="match status" value="1"/>
</dbReference>
<dbReference type="Pfam" id="PF01300">
    <property type="entry name" value="Sua5_yciO_yrdC"/>
    <property type="match status" value="1"/>
</dbReference>
<name>A0ABM7XBB3_9BACT</name>
<keyword evidence="3" id="KW-0436">Ligase</keyword>
<dbReference type="InterPro" id="IPR004421">
    <property type="entry name" value="Carbamoyltransferase_HypF"/>
</dbReference>
<evidence type="ECO:0000313" key="12">
    <source>
        <dbReference type="EMBL" id="BDG09164.1"/>
    </source>
</evidence>
<dbReference type="InterPro" id="IPR001792">
    <property type="entry name" value="Acylphosphatase-like_dom"/>
</dbReference>
<feature type="active site" evidence="9">
    <location>
        <position position="13"/>
    </location>
</feature>
<comment type="catalytic activity">
    <reaction evidence="9">
        <text>an acyl phosphate + H2O = a carboxylate + phosphate + H(+)</text>
        <dbReference type="Rhea" id="RHEA:14965"/>
        <dbReference type="ChEBI" id="CHEBI:15377"/>
        <dbReference type="ChEBI" id="CHEBI:15378"/>
        <dbReference type="ChEBI" id="CHEBI:29067"/>
        <dbReference type="ChEBI" id="CHEBI:43474"/>
        <dbReference type="ChEBI" id="CHEBI:59918"/>
        <dbReference type="EC" id="3.6.1.7"/>
    </reaction>
</comment>
<evidence type="ECO:0000313" key="13">
    <source>
        <dbReference type="Proteomes" id="UP001162734"/>
    </source>
</evidence>
<dbReference type="PROSITE" id="PS51163">
    <property type="entry name" value="YRDC"/>
    <property type="match status" value="1"/>
</dbReference>
<dbReference type="Gene3D" id="3.30.420.360">
    <property type="match status" value="1"/>
</dbReference>
<dbReference type="Gene3D" id="3.90.870.50">
    <property type="match status" value="1"/>
</dbReference>